<keyword evidence="2" id="KW-1185">Reference proteome</keyword>
<dbReference type="HOGENOM" id="CLU_3090857_0_0_1"/>
<proteinExistence type="predicted"/>
<reference evidence="2" key="1">
    <citation type="journal article" date="2012" name="Nat. Biotechnol.">
        <title>Reference genome sequence of the model plant Setaria.</title>
        <authorList>
            <person name="Bennetzen J.L."/>
            <person name="Schmutz J."/>
            <person name="Wang H."/>
            <person name="Percifield R."/>
            <person name="Hawkins J."/>
            <person name="Pontaroli A.C."/>
            <person name="Estep M."/>
            <person name="Feng L."/>
            <person name="Vaughn J.N."/>
            <person name="Grimwood J."/>
            <person name="Jenkins J."/>
            <person name="Barry K."/>
            <person name="Lindquist E."/>
            <person name="Hellsten U."/>
            <person name="Deshpande S."/>
            <person name="Wang X."/>
            <person name="Wu X."/>
            <person name="Mitros T."/>
            <person name="Triplett J."/>
            <person name="Yang X."/>
            <person name="Ye C.Y."/>
            <person name="Mauro-Herrera M."/>
            <person name="Wang L."/>
            <person name="Li P."/>
            <person name="Sharma M."/>
            <person name="Sharma R."/>
            <person name="Ronald P.C."/>
            <person name="Panaud O."/>
            <person name="Kellogg E.A."/>
            <person name="Brutnell T.P."/>
            <person name="Doust A.N."/>
            <person name="Tuskan G.A."/>
            <person name="Rokhsar D."/>
            <person name="Devos K.M."/>
        </authorList>
    </citation>
    <scope>NUCLEOTIDE SEQUENCE [LARGE SCALE GENOMIC DNA]</scope>
    <source>
        <strain evidence="2">cv. Yugu1</strain>
    </source>
</reference>
<dbReference type="InParanoid" id="K3Z1D8"/>
<name>K3Z1D8_SETIT</name>
<dbReference type="AlphaFoldDB" id="K3Z1D8"/>
<evidence type="ECO:0000313" key="2">
    <source>
        <dbReference type="Proteomes" id="UP000004995"/>
    </source>
</evidence>
<evidence type="ECO:0000313" key="1">
    <source>
        <dbReference type="EnsemblPlants" id="KQL30483"/>
    </source>
</evidence>
<reference evidence="1" key="2">
    <citation type="submission" date="2018-08" db="UniProtKB">
        <authorList>
            <consortium name="EnsemblPlants"/>
        </authorList>
    </citation>
    <scope>IDENTIFICATION</scope>
    <source>
        <strain evidence="1">Yugu1</strain>
    </source>
</reference>
<dbReference type="EnsemblPlants" id="KQL30483">
    <property type="protein sequence ID" value="KQL30483"/>
    <property type="gene ID" value="SETIT_020356mg"/>
</dbReference>
<organism evidence="1 2">
    <name type="scientific">Setaria italica</name>
    <name type="common">Foxtail millet</name>
    <name type="synonym">Panicum italicum</name>
    <dbReference type="NCBI Taxonomy" id="4555"/>
    <lineage>
        <taxon>Eukaryota</taxon>
        <taxon>Viridiplantae</taxon>
        <taxon>Streptophyta</taxon>
        <taxon>Embryophyta</taxon>
        <taxon>Tracheophyta</taxon>
        <taxon>Spermatophyta</taxon>
        <taxon>Magnoliopsida</taxon>
        <taxon>Liliopsida</taxon>
        <taxon>Poales</taxon>
        <taxon>Poaceae</taxon>
        <taxon>PACMAD clade</taxon>
        <taxon>Panicoideae</taxon>
        <taxon>Panicodae</taxon>
        <taxon>Paniceae</taxon>
        <taxon>Cenchrinae</taxon>
        <taxon>Setaria</taxon>
    </lineage>
</organism>
<accession>K3Z1D8</accession>
<dbReference type="Proteomes" id="UP000004995">
    <property type="component" value="Unassembled WGS sequence"/>
</dbReference>
<dbReference type="Gramene" id="KQL30483">
    <property type="protein sequence ID" value="KQL30483"/>
    <property type="gene ID" value="SETIT_020356mg"/>
</dbReference>
<sequence>MVFPRRGQRLKPLWPVGSRCRRAPRSCPFRPPLEYGRPLRDPVWELGRRCFI</sequence>
<dbReference type="EMBL" id="AGNK02000430">
    <property type="status" value="NOT_ANNOTATED_CDS"/>
    <property type="molecule type" value="Genomic_DNA"/>
</dbReference>
<protein>
    <submittedName>
        <fullName evidence="1">Uncharacterized protein</fullName>
    </submittedName>
</protein>